<sequence length="89" mass="9884">MKMVIIEREVVQARALDRAKAVALLRRHGIRLDKSTETTVDHLDEGMLANLLFAAIASGHPGLVEDVESMLDSATVDHEHDIDVRVEEL</sequence>
<name>A0A160DFX7_9CAUD</name>
<keyword evidence="2" id="KW-1185">Reference proteome</keyword>
<evidence type="ECO:0000313" key="2">
    <source>
        <dbReference type="Proteomes" id="UP000201796"/>
    </source>
</evidence>
<proteinExistence type="predicted"/>
<dbReference type="GeneID" id="28802745"/>
<reference evidence="1 2" key="1">
    <citation type="submission" date="2016-03" db="EMBL/GenBank/DDBJ databases">
        <authorList>
            <person name="Montgomery M.T."/>
            <person name="Guerrero C.A."/>
            <person name="Mavrich T.N."/>
            <person name="Pope W.H."/>
            <person name="Garlena R.A."/>
            <person name="Russell D.A."/>
            <person name="Jacobs-Sera D."/>
            <person name="Hendrix R.W."/>
            <person name="Hatfull G.F."/>
        </authorList>
    </citation>
    <scope>NUCLEOTIDE SEQUENCE [LARGE SCALE GENOMIC DNA]</scope>
</reference>
<evidence type="ECO:0000313" key="1">
    <source>
        <dbReference type="EMBL" id="ANA86842.1"/>
    </source>
</evidence>
<organism evidence="1 2">
    <name type="scientific">Gordonia phage Bachita</name>
    <dbReference type="NCBI Taxonomy" id="1838061"/>
    <lineage>
        <taxon>Viruses</taxon>
        <taxon>Duplodnaviria</taxon>
        <taxon>Heunggongvirae</taxon>
        <taxon>Uroviricota</taxon>
        <taxon>Caudoviricetes</taxon>
        <taxon>Smoothievirus</taxon>
        <taxon>Smoothievirus bachita</taxon>
    </lineage>
</organism>
<accession>A0A160DFX7</accession>
<dbReference type="RefSeq" id="YP_009276279.1">
    <property type="nucleotide sequence ID" value="NC_030936.1"/>
</dbReference>
<dbReference type="EMBL" id="KU998247">
    <property type="protein sequence ID" value="ANA86842.1"/>
    <property type="molecule type" value="Genomic_DNA"/>
</dbReference>
<dbReference type="KEGG" id="vg:28802745"/>
<gene>
    <name evidence="1" type="primary">168</name>
    <name evidence="1" type="ORF">PBI_BACHITA_168</name>
</gene>
<dbReference type="Proteomes" id="UP000201796">
    <property type="component" value="Segment"/>
</dbReference>
<protein>
    <submittedName>
        <fullName evidence="1">Uncharacterized protein</fullName>
    </submittedName>
</protein>